<dbReference type="STRING" id="1289135.A966_09826"/>
<dbReference type="GO" id="GO:0005829">
    <property type="term" value="C:cytosol"/>
    <property type="evidence" value="ECO:0007669"/>
    <property type="project" value="TreeGrafter"/>
</dbReference>
<dbReference type="InterPro" id="IPR036061">
    <property type="entry name" value="CheW-like_dom_sf"/>
</dbReference>
<dbReference type="GO" id="GO:0006935">
    <property type="term" value="P:chemotaxis"/>
    <property type="evidence" value="ECO:0007669"/>
    <property type="project" value="InterPro"/>
</dbReference>
<evidence type="ECO:0000313" key="3">
    <source>
        <dbReference type="Proteomes" id="UP000011663"/>
    </source>
</evidence>
<protein>
    <submittedName>
        <fullName evidence="2">Chemotaxis protein CheW</fullName>
    </submittedName>
</protein>
<dbReference type="Proteomes" id="UP000011663">
    <property type="component" value="Unassembled WGS sequence"/>
</dbReference>
<sequence length="160" mass="18027">MIDAIPTNQILVFKINNELYGIDILKVQEILNFMQPSPIPNCPDYLKGIINLRGTIILVIDLRARFHFDEPMNPENCVIVVVAIGDKKYGLVVDSVSDVLSINSENIQEDIDMHVGIDSRYIMGLVKANEQMIILVDIDKVFVKDELDDLTNTVNNSIVK</sequence>
<reference evidence="2 3" key="1">
    <citation type="submission" date="2012-07" db="EMBL/GenBank/DDBJ databases">
        <title>Genome sequence of Brachyspira sp. 30446, isolated from a pig with mucohaemorrhagic colitis.</title>
        <authorList>
            <person name="Rubin J.E."/>
            <person name="Fernando C."/>
            <person name="Harding J.C.S."/>
            <person name="Hill J.E."/>
        </authorList>
    </citation>
    <scope>NUCLEOTIDE SEQUENCE [LARGE SCALE GENOMIC DNA]</scope>
    <source>
        <strain evidence="2 3">30446</strain>
    </source>
</reference>
<dbReference type="EMBL" id="ALNZ01000029">
    <property type="protein sequence ID" value="EKV56602.1"/>
    <property type="molecule type" value="Genomic_DNA"/>
</dbReference>
<dbReference type="SUPFAM" id="SSF50341">
    <property type="entry name" value="CheW-like"/>
    <property type="match status" value="1"/>
</dbReference>
<proteinExistence type="predicted"/>
<comment type="caution">
    <text evidence="2">The sequence shown here is derived from an EMBL/GenBank/DDBJ whole genome shotgun (WGS) entry which is preliminary data.</text>
</comment>
<organism evidence="2 3">
    <name type="scientific">Brachyspira hampsonii 30446</name>
    <dbReference type="NCBI Taxonomy" id="1289135"/>
    <lineage>
        <taxon>Bacteria</taxon>
        <taxon>Pseudomonadati</taxon>
        <taxon>Spirochaetota</taxon>
        <taxon>Spirochaetia</taxon>
        <taxon>Brachyspirales</taxon>
        <taxon>Brachyspiraceae</taxon>
        <taxon>Brachyspira</taxon>
    </lineage>
</organism>
<dbReference type="InterPro" id="IPR039315">
    <property type="entry name" value="CheW"/>
</dbReference>
<dbReference type="GeneID" id="66488378"/>
<feature type="domain" description="CheW-like" evidence="1">
    <location>
        <begin position="7"/>
        <end position="147"/>
    </location>
</feature>
<name>A0A2U4EYL4_9SPIR</name>
<dbReference type="InterPro" id="IPR002545">
    <property type="entry name" value="CheW-lke_dom"/>
</dbReference>
<dbReference type="SMART" id="SM00260">
    <property type="entry name" value="CheW"/>
    <property type="match status" value="1"/>
</dbReference>
<dbReference type="PANTHER" id="PTHR22617:SF23">
    <property type="entry name" value="CHEMOTAXIS PROTEIN CHEW"/>
    <property type="match status" value="1"/>
</dbReference>
<dbReference type="PROSITE" id="PS50851">
    <property type="entry name" value="CHEW"/>
    <property type="match status" value="1"/>
</dbReference>
<dbReference type="RefSeq" id="WP_008724883.1">
    <property type="nucleotide sequence ID" value="NZ_JH994111.1"/>
</dbReference>
<dbReference type="PANTHER" id="PTHR22617">
    <property type="entry name" value="CHEMOTAXIS SENSOR HISTIDINE KINASE-RELATED"/>
    <property type="match status" value="1"/>
</dbReference>
<gene>
    <name evidence="2" type="ORF">A966_09826</name>
</gene>
<evidence type="ECO:0000313" key="2">
    <source>
        <dbReference type="EMBL" id="EKV56602.1"/>
    </source>
</evidence>
<dbReference type="GO" id="GO:0007165">
    <property type="term" value="P:signal transduction"/>
    <property type="evidence" value="ECO:0007669"/>
    <property type="project" value="InterPro"/>
</dbReference>
<dbReference type="AlphaFoldDB" id="A0A2U4EYL4"/>
<dbReference type="Gene3D" id="2.40.50.180">
    <property type="entry name" value="CheA-289, Domain 4"/>
    <property type="match status" value="1"/>
</dbReference>
<dbReference type="Gene3D" id="2.30.30.40">
    <property type="entry name" value="SH3 Domains"/>
    <property type="match status" value="1"/>
</dbReference>
<accession>A0A2U4EYL4</accession>
<evidence type="ECO:0000259" key="1">
    <source>
        <dbReference type="PROSITE" id="PS50851"/>
    </source>
</evidence>
<dbReference type="OrthoDB" id="9794382at2"/>
<dbReference type="Pfam" id="PF01584">
    <property type="entry name" value="CheW"/>
    <property type="match status" value="1"/>
</dbReference>